<keyword evidence="1" id="KW-0812">Transmembrane</keyword>
<name>A0A0H4J295_9PROT</name>
<dbReference type="InterPro" id="IPR007436">
    <property type="entry name" value="DUF485"/>
</dbReference>
<proteinExistence type="predicted"/>
<feature type="transmembrane region" description="Helical" evidence="1">
    <location>
        <begin position="48"/>
        <end position="73"/>
    </location>
</feature>
<evidence type="ECO:0008006" key="4">
    <source>
        <dbReference type="Google" id="ProtNLM"/>
    </source>
</evidence>
<dbReference type="Proteomes" id="UP000066549">
    <property type="component" value="Chromosome"/>
</dbReference>
<protein>
    <recommendedName>
        <fullName evidence="4">DUF485 domain-containing protein</fullName>
    </recommendedName>
</protein>
<sequence>MKDISHLISIKKKMVVPLLFIIIFSYFLFIICIAYFPEFLGQQFFNSTISYGIVFGFLLILIIFIVTLVYVFLSNKYLEPEIKKITS</sequence>
<dbReference type="EMBL" id="CP011002">
    <property type="protein sequence ID" value="AKO65853.1"/>
    <property type="molecule type" value="Genomic_DNA"/>
</dbReference>
<reference evidence="2 3" key="1">
    <citation type="submission" date="2015-03" db="EMBL/GenBank/DDBJ databases">
        <title>Comparative analysis of the OM43 clade including a novel species from Red Sea uncovers genomic and metabolic diversity among marine methylotrophs.</title>
        <authorList>
            <person name="Jimenez-Infante F."/>
            <person name="Ngugi D.K."/>
            <person name="Vinu M."/>
            <person name="Alam I."/>
            <person name="Kamau A."/>
            <person name="Blom J."/>
            <person name="Bajic V.B."/>
            <person name="Stingl U."/>
        </authorList>
    </citation>
    <scope>NUCLEOTIDE SEQUENCE [LARGE SCALE GENOMIC DNA]</scope>
    <source>
        <strain evidence="2 3">MBRSH7</strain>
    </source>
</reference>
<evidence type="ECO:0000313" key="3">
    <source>
        <dbReference type="Proteomes" id="UP000066549"/>
    </source>
</evidence>
<dbReference type="Pfam" id="PF04341">
    <property type="entry name" value="DUF485"/>
    <property type="match status" value="1"/>
</dbReference>
<gene>
    <name evidence="2" type="ORF">VI33_03810</name>
</gene>
<dbReference type="AlphaFoldDB" id="A0A0H4J295"/>
<evidence type="ECO:0000313" key="2">
    <source>
        <dbReference type="EMBL" id="AKO65853.1"/>
    </source>
</evidence>
<keyword evidence="1" id="KW-1133">Transmembrane helix</keyword>
<keyword evidence="1" id="KW-0472">Membrane</keyword>
<keyword evidence="3" id="KW-1185">Reference proteome</keyword>
<organism evidence="2 3">
    <name type="scientific">Methylophilales bacterium MBRS-H7</name>
    <dbReference type="NCBI Taxonomy" id="1623450"/>
    <lineage>
        <taxon>Bacteria</taxon>
        <taxon>Pseudomonadati</taxon>
        <taxon>Pseudomonadota</taxon>
        <taxon>Betaproteobacteria</taxon>
        <taxon>Nitrosomonadales</taxon>
        <taxon>OM43 clade</taxon>
    </lineage>
</organism>
<accession>A0A0H4J295</accession>
<feature type="transmembrane region" description="Helical" evidence="1">
    <location>
        <begin position="15"/>
        <end position="36"/>
    </location>
</feature>
<evidence type="ECO:0000256" key="1">
    <source>
        <dbReference type="SAM" id="Phobius"/>
    </source>
</evidence>